<dbReference type="Pfam" id="PF04240">
    <property type="entry name" value="Caroten_synth"/>
    <property type="match status" value="1"/>
</dbReference>
<gene>
    <name evidence="2" type="ORF">SAMN04488090_0072</name>
</gene>
<feature type="transmembrane region" description="Helical" evidence="1">
    <location>
        <begin position="15"/>
        <end position="32"/>
    </location>
</feature>
<feature type="transmembrane region" description="Helical" evidence="1">
    <location>
        <begin position="154"/>
        <end position="175"/>
    </location>
</feature>
<keyword evidence="1" id="KW-1133">Transmembrane helix</keyword>
<feature type="transmembrane region" description="Helical" evidence="1">
    <location>
        <begin position="182"/>
        <end position="202"/>
    </location>
</feature>
<sequence>MRPFPGIPYDYPPAAAYYLAEASIYGLFLLCLMDARRRSHHDLAYLLGGVLFGVMLEYLNIAANTGYVYGRFVIMLGKAPKDVPLCIGIGWGIIMYTARLVTNARPWTPVVSAAADALLAFLIDLGMDVVAYRLHMWHWDWESRHLDPLTGQWFGIPYGNFYGWLCVVFCYSFFFRLLERRLNAWAIAPAAVLLSQGALWLLIHTLRHFVNQVFGWPTKVLFIAALVILLAIWRGRRGSATEPLPAVAWLVPAWFHGYFGSWFFLGGFSGENPLLTGWTVFFLLAGSVVLWRVHRTGSTGY</sequence>
<feature type="transmembrane region" description="Helical" evidence="1">
    <location>
        <begin position="274"/>
        <end position="293"/>
    </location>
</feature>
<keyword evidence="1" id="KW-0812">Transmembrane</keyword>
<dbReference type="Proteomes" id="UP000198901">
    <property type="component" value="Unassembled WGS sequence"/>
</dbReference>
<keyword evidence="3" id="KW-1185">Reference proteome</keyword>
<protein>
    <recommendedName>
        <fullName evidence="4">Carotenoid biosynthesis protein</fullName>
    </recommendedName>
</protein>
<feature type="transmembrane region" description="Helical" evidence="1">
    <location>
        <begin position="214"/>
        <end position="234"/>
    </location>
</feature>
<accession>A0A1G9HI83</accession>
<dbReference type="STRING" id="563176.SAMN04488090_0072"/>
<dbReference type="OrthoDB" id="634831at2"/>
<dbReference type="InterPro" id="IPR007354">
    <property type="entry name" value="CruF-like"/>
</dbReference>
<evidence type="ECO:0000256" key="1">
    <source>
        <dbReference type="SAM" id="Phobius"/>
    </source>
</evidence>
<evidence type="ECO:0000313" key="2">
    <source>
        <dbReference type="EMBL" id="SDL12612.1"/>
    </source>
</evidence>
<dbReference type="AlphaFoldDB" id="A0A1G9HI83"/>
<dbReference type="EMBL" id="FNGS01000001">
    <property type="protein sequence ID" value="SDL12612.1"/>
    <property type="molecule type" value="Genomic_DNA"/>
</dbReference>
<reference evidence="2 3" key="1">
    <citation type="submission" date="2016-10" db="EMBL/GenBank/DDBJ databases">
        <authorList>
            <person name="de Groot N.N."/>
        </authorList>
    </citation>
    <scope>NUCLEOTIDE SEQUENCE [LARGE SCALE GENOMIC DNA]</scope>
    <source>
        <strain evidence="2 3">DSM 21668</strain>
    </source>
</reference>
<keyword evidence="1" id="KW-0472">Membrane</keyword>
<evidence type="ECO:0000313" key="3">
    <source>
        <dbReference type="Proteomes" id="UP000198901"/>
    </source>
</evidence>
<organism evidence="2 3">
    <name type="scientific">Siphonobacter aquaeclarae</name>
    <dbReference type="NCBI Taxonomy" id="563176"/>
    <lineage>
        <taxon>Bacteria</taxon>
        <taxon>Pseudomonadati</taxon>
        <taxon>Bacteroidota</taxon>
        <taxon>Cytophagia</taxon>
        <taxon>Cytophagales</taxon>
        <taxon>Cytophagaceae</taxon>
        <taxon>Siphonobacter</taxon>
    </lineage>
</organism>
<feature type="transmembrane region" description="Helical" evidence="1">
    <location>
        <begin position="44"/>
        <end position="63"/>
    </location>
</feature>
<proteinExistence type="predicted"/>
<feature type="transmembrane region" description="Helical" evidence="1">
    <location>
        <begin position="246"/>
        <end position="268"/>
    </location>
</feature>
<name>A0A1G9HI83_9BACT</name>
<evidence type="ECO:0008006" key="4">
    <source>
        <dbReference type="Google" id="ProtNLM"/>
    </source>
</evidence>
<feature type="transmembrane region" description="Helical" evidence="1">
    <location>
        <begin position="83"/>
        <end position="101"/>
    </location>
</feature>
<feature type="transmembrane region" description="Helical" evidence="1">
    <location>
        <begin position="113"/>
        <end position="134"/>
    </location>
</feature>
<dbReference type="RefSeq" id="WP_093196398.1">
    <property type="nucleotide sequence ID" value="NZ_FNGS01000001.1"/>
</dbReference>